<keyword evidence="4" id="KW-0804">Transcription</keyword>
<dbReference type="STRING" id="1450539.A0A319A691"/>
<reference evidence="8 9" key="1">
    <citation type="submission" date="2016-12" db="EMBL/GenBank/DDBJ databases">
        <title>The genomes of Aspergillus section Nigri reveals drivers in fungal speciation.</title>
        <authorList>
            <consortium name="DOE Joint Genome Institute"/>
            <person name="Vesth T.C."/>
            <person name="Nybo J."/>
            <person name="Theobald S."/>
            <person name="Brandl J."/>
            <person name="Frisvad J.C."/>
            <person name="Nielsen K.F."/>
            <person name="Lyhne E.K."/>
            <person name="Kogle M.E."/>
            <person name="Kuo A."/>
            <person name="Riley R."/>
            <person name="Clum A."/>
            <person name="Nolan M."/>
            <person name="Lipzen A."/>
            <person name="Salamov A."/>
            <person name="Henrissat B."/>
            <person name="Wiebenga A."/>
            <person name="De Vries R.P."/>
            <person name="Grigoriev I.V."/>
            <person name="Mortensen U.H."/>
            <person name="Andersen M.R."/>
            <person name="Baker S.E."/>
        </authorList>
    </citation>
    <scope>NUCLEOTIDE SEQUENCE [LARGE SCALE GENOMIC DNA]</scope>
    <source>
        <strain evidence="8 9">JOP 1030-1</strain>
    </source>
</reference>
<keyword evidence="9" id="KW-1185">Reference proteome</keyword>
<keyword evidence="2" id="KW-0805">Transcription regulation</keyword>
<dbReference type="EMBL" id="KZ821248">
    <property type="protein sequence ID" value="PYH42912.1"/>
    <property type="molecule type" value="Genomic_DNA"/>
</dbReference>
<name>A0A319A691_9EURO</name>
<dbReference type="CDD" id="cd00067">
    <property type="entry name" value="GAL4"/>
    <property type="match status" value="1"/>
</dbReference>
<evidence type="ECO:0000256" key="6">
    <source>
        <dbReference type="SAM" id="MobiDB-lite"/>
    </source>
</evidence>
<dbReference type="OrthoDB" id="10031947at2759"/>
<dbReference type="RefSeq" id="XP_025428894.1">
    <property type="nucleotide sequence ID" value="XM_025572061.1"/>
</dbReference>
<gene>
    <name evidence="8" type="ORF">BP01DRAFT_302191</name>
</gene>
<evidence type="ECO:0000259" key="7">
    <source>
        <dbReference type="SMART" id="SM00906"/>
    </source>
</evidence>
<dbReference type="Proteomes" id="UP000248349">
    <property type="component" value="Unassembled WGS sequence"/>
</dbReference>
<dbReference type="Pfam" id="PF04082">
    <property type="entry name" value="Fungal_trans"/>
    <property type="match status" value="1"/>
</dbReference>
<dbReference type="PANTHER" id="PTHR47171:SF6">
    <property type="entry name" value="SPECIFIC TRANSCRIPTION FACTOR, PUTATIVE (AFU_ORTHOLOGUE AFUA_2G06130)-RELATED"/>
    <property type="match status" value="1"/>
</dbReference>
<evidence type="ECO:0000256" key="5">
    <source>
        <dbReference type="ARBA" id="ARBA00023242"/>
    </source>
</evidence>
<feature type="region of interest" description="Disordered" evidence="6">
    <location>
        <begin position="30"/>
        <end position="72"/>
    </location>
</feature>
<feature type="compositionally biased region" description="Polar residues" evidence="6">
    <location>
        <begin position="59"/>
        <end position="70"/>
    </location>
</feature>
<evidence type="ECO:0000256" key="1">
    <source>
        <dbReference type="ARBA" id="ARBA00022833"/>
    </source>
</evidence>
<dbReference type="GO" id="GO:0006351">
    <property type="term" value="P:DNA-templated transcription"/>
    <property type="evidence" value="ECO:0007669"/>
    <property type="project" value="InterPro"/>
</dbReference>
<dbReference type="GO" id="GO:0008270">
    <property type="term" value="F:zinc ion binding"/>
    <property type="evidence" value="ECO:0007669"/>
    <property type="project" value="InterPro"/>
</dbReference>
<keyword evidence="1" id="KW-0862">Zinc</keyword>
<dbReference type="AlphaFoldDB" id="A0A319A691"/>
<dbReference type="CDD" id="cd12148">
    <property type="entry name" value="fungal_TF_MHR"/>
    <property type="match status" value="1"/>
</dbReference>
<keyword evidence="5" id="KW-0539">Nucleus</keyword>
<dbReference type="GeneID" id="37073289"/>
<protein>
    <recommendedName>
        <fullName evidence="7">Xylanolytic transcriptional activator regulatory domain-containing protein</fullName>
    </recommendedName>
</protein>
<dbReference type="GO" id="GO:0003677">
    <property type="term" value="F:DNA binding"/>
    <property type="evidence" value="ECO:0007669"/>
    <property type="project" value="UniProtKB-KW"/>
</dbReference>
<dbReference type="InterPro" id="IPR007219">
    <property type="entry name" value="XnlR_reg_dom"/>
</dbReference>
<dbReference type="SMART" id="SM00906">
    <property type="entry name" value="Fungal_trans"/>
    <property type="match status" value="1"/>
</dbReference>
<evidence type="ECO:0000313" key="8">
    <source>
        <dbReference type="EMBL" id="PYH42912.1"/>
    </source>
</evidence>
<sequence length="608" mass="67576">MELTWLADSPQTRCRKRALRACDRCQRSKKRCHHVDMQQNPSRVRRRQPAGDSKETRPRASSTHIPTSTIVPGRFVGEMNPEVVIRERLVVGPSSTSLRDRVGLWIPFSAMENGRALLEEAANADYIPSMHQQIPQAPDVYTAQVFEGLVRRRCESALQASKPLPAATRAPLFAIYFSQVHPVLPIIEEDLAVASPFLERAICLVAAKSRAAAPHLYLSESSALSSPRGFCTALYNGLKDAILEGLERDRLTRIRVLALIALHCEDSEGSETASMHLSQAIHQAHTIGLHLKQPGGGDQARSRLFWCLWTLDKLLASMFGRPALILDQDISIERPSTASNPVNTPKTAFEIWFFISELLSDAIRLYRPRNESPVEPGILTSFEDIVGSNIEKLDFTTLAFLELYYHAVAIVFHKTLEHATPNQQNLARNQRSLAAIRAQSIISRECTQELPPLPIISYALSLSMSVSYRQYRSSKLITHRKRAVADIEACCALLEHLSASWYSAESMARLGRKALQQIHESDPSLCEDTHGASVLQSPQLARNKRPGVIAARDAVGDHPGPMDSGYAPVAPEPVECGTQELHDWEIGNMADLDILFDDFLDLSLPTNL</sequence>
<dbReference type="InterPro" id="IPR001138">
    <property type="entry name" value="Zn2Cys6_DnaBD"/>
</dbReference>
<feature type="domain" description="Xylanolytic transcriptional activator regulatory" evidence="7">
    <location>
        <begin position="273"/>
        <end position="341"/>
    </location>
</feature>
<organism evidence="8 9">
    <name type="scientific">Aspergillus saccharolyticus JOP 1030-1</name>
    <dbReference type="NCBI Taxonomy" id="1450539"/>
    <lineage>
        <taxon>Eukaryota</taxon>
        <taxon>Fungi</taxon>
        <taxon>Dikarya</taxon>
        <taxon>Ascomycota</taxon>
        <taxon>Pezizomycotina</taxon>
        <taxon>Eurotiomycetes</taxon>
        <taxon>Eurotiomycetidae</taxon>
        <taxon>Eurotiales</taxon>
        <taxon>Aspergillaceae</taxon>
        <taxon>Aspergillus</taxon>
        <taxon>Aspergillus subgen. Circumdati</taxon>
    </lineage>
</organism>
<evidence type="ECO:0000256" key="2">
    <source>
        <dbReference type="ARBA" id="ARBA00023015"/>
    </source>
</evidence>
<keyword evidence="3" id="KW-0238">DNA-binding</keyword>
<accession>A0A319A691</accession>
<evidence type="ECO:0000313" key="9">
    <source>
        <dbReference type="Proteomes" id="UP000248349"/>
    </source>
</evidence>
<dbReference type="PANTHER" id="PTHR47171">
    <property type="entry name" value="FARA-RELATED"/>
    <property type="match status" value="1"/>
</dbReference>
<proteinExistence type="predicted"/>
<evidence type="ECO:0000256" key="3">
    <source>
        <dbReference type="ARBA" id="ARBA00023125"/>
    </source>
</evidence>
<dbReference type="InterPro" id="IPR052073">
    <property type="entry name" value="Amide_Lactam_Regulators"/>
</dbReference>
<dbReference type="GO" id="GO:0000981">
    <property type="term" value="F:DNA-binding transcription factor activity, RNA polymerase II-specific"/>
    <property type="evidence" value="ECO:0007669"/>
    <property type="project" value="InterPro"/>
</dbReference>
<evidence type="ECO:0000256" key="4">
    <source>
        <dbReference type="ARBA" id="ARBA00023163"/>
    </source>
</evidence>